<dbReference type="InterPro" id="IPR012910">
    <property type="entry name" value="Plug_dom"/>
</dbReference>
<protein>
    <submittedName>
        <fullName evidence="9">Iron complex outermembrane recepter protein</fullName>
    </submittedName>
</protein>
<dbReference type="InterPro" id="IPR039426">
    <property type="entry name" value="TonB-dep_rcpt-like"/>
</dbReference>
<dbReference type="GO" id="GO:0044718">
    <property type="term" value="P:siderophore transmembrane transport"/>
    <property type="evidence" value="ECO:0007669"/>
    <property type="project" value="TreeGrafter"/>
</dbReference>
<evidence type="ECO:0000313" key="9">
    <source>
        <dbReference type="EMBL" id="SFC74031.1"/>
    </source>
</evidence>
<feature type="region of interest" description="Disordered" evidence="7">
    <location>
        <begin position="75"/>
        <end position="95"/>
    </location>
</feature>
<dbReference type="Pfam" id="PF07715">
    <property type="entry name" value="Plug"/>
    <property type="match status" value="1"/>
</dbReference>
<evidence type="ECO:0000256" key="6">
    <source>
        <dbReference type="ARBA" id="ARBA00023237"/>
    </source>
</evidence>
<dbReference type="GO" id="GO:0015344">
    <property type="term" value="F:siderophore uptake transmembrane transporter activity"/>
    <property type="evidence" value="ECO:0007669"/>
    <property type="project" value="TreeGrafter"/>
</dbReference>
<dbReference type="Proteomes" id="UP000199046">
    <property type="component" value="Unassembled WGS sequence"/>
</dbReference>
<sequence>MFTTTHARRLSERGHPTHVRCNPVRKTRLTACIALATTGTWMTGPVGAQSMMPDTPVEPDQQPMVITAVALSSPITVETDPGKPRQPAPASDGADYLKTIPGFSSIRNGGTNGDPVFRGMFGSRLKILTNGSEMLGACPVRMDAPTSYISPENYDRLTVTKGPQSVLWGPGASAATIRFERGPEKFDEPGMRVDGSVMLGTYGRFDRRIDAAAGNGDGYFRVTGNKSEANDYKDGDGNAVPSQWNKWNGDFALGLTPDDDTWLELNAGRGNGEARYAGRGMDGSQFLR</sequence>
<gene>
    <name evidence="9" type="ORF">SAMN05421848_2558</name>
</gene>
<dbReference type="EMBL" id="FOLY01000005">
    <property type="protein sequence ID" value="SFC74031.1"/>
    <property type="molecule type" value="Genomic_DNA"/>
</dbReference>
<accession>A0A1I1LLV8</accession>
<dbReference type="STRING" id="402385.SAMN05421848_2558"/>
<evidence type="ECO:0000256" key="7">
    <source>
        <dbReference type="SAM" id="MobiDB-lite"/>
    </source>
</evidence>
<reference evidence="10" key="1">
    <citation type="submission" date="2016-10" db="EMBL/GenBank/DDBJ databases">
        <authorList>
            <person name="Varghese N."/>
            <person name="Submissions S."/>
        </authorList>
    </citation>
    <scope>NUCLEOTIDE SEQUENCE [LARGE SCALE GENOMIC DNA]</scope>
    <source>
        <strain evidence="10">DSM 23439</strain>
    </source>
</reference>
<keyword evidence="6" id="KW-0998">Cell outer membrane</keyword>
<dbReference type="GO" id="GO:0009279">
    <property type="term" value="C:cell outer membrane"/>
    <property type="evidence" value="ECO:0007669"/>
    <property type="project" value="UniProtKB-SubCell"/>
</dbReference>
<keyword evidence="2" id="KW-0813">Transport</keyword>
<evidence type="ECO:0000259" key="8">
    <source>
        <dbReference type="Pfam" id="PF07715"/>
    </source>
</evidence>
<dbReference type="RefSeq" id="WP_217639692.1">
    <property type="nucleotide sequence ID" value="NZ_FOLY01000005.1"/>
</dbReference>
<dbReference type="Gene3D" id="2.40.170.20">
    <property type="entry name" value="TonB-dependent receptor, beta-barrel domain"/>
    <property type="match status" value="1"/>
</dbReference>
<evidence type="ECO:0000256" key="2">
    <source>
        <dbReference type="ARBA" id="ARBA00022448"/>
    </source>
</evidence>
<evidence type="ECO:0000256" key="4">
    <source>
        <dbReference type="ARBA" id="ARBA00022692"/>
    </source>
</evidence>
<feature type="domain" description="TonB-dependent receptor plug" evidence="8">
    <location>
        <begin position="88"/>
        <end position="175"/>
    </location>
</feature>
<keyword evidence="5" id="KW-0472">Membrane</keyword>
<evidence type="ECO:0000256" key="3">
    <source>
        <dbReference type="ARBA" id="ARBA00022452"/>
    </source>
</evidence>
<dbReference type="InterPro" id="IPR037066">
    <property type="entry name" value="Plug_dom_sf"/>
</dbReference>
<proteinExistence type="predicted"/>
<dbReference type="SUPFAM" id="SSF56935">
    <property type="entry name" value="Porins"/>
    <property type="match status" value="1"/>
</dbReference>
<evidence type="ECO:0000313" key="10">
    <source>
        <dbReference type="Proteomes" id="UP000199046"/>
    </source>
</evidence>
<name>A0A1I1LLV8_9GAMM</name>
<dbReference type="InterPro" id="IPR036942">
    <property type="entry name" value="Beta-barrel_TonB_sf"/>
</dbReference>
<organism evidence="9 10">
    <name type="scientific">Kushneria avicenniae</name>
    <dbReference type="NCBI Taxonomy" id="402385"/>
    <lineage>
        <taxon>Bacteria</taxon>
        <taxon>Pseudomonadati</taxon>
        <taxon>Pseudomonadota</taxon>
        <taxon>Gammaproteobacteria</taxon>
        <taxon>Oceanospirillales</taxon>
        <taxon>Halomonadaceae</taxon>
        <taxon>Kushneria</taxon>
    </lineage>
</organism>
<dbReference type="Gene3D" id="2.170.130.10">
    <property type="entry name" value="TonB-dependent receptor, plug domain"/>
    <property type="match status" value="1"/>
</dbReference>
<evidence type="ECO:0000256" key="1">
    <source>
        <dbReference type="ARBA" id="ARBA00004571"/>
    </source>
</evidence>
<dbReference type="AlphaFoldDB" id="A0A1I1LLV8"/>
<dbReference type="PANTHER" id="PTHR30069">
    <property type="entry name" value="TONB-DEPENDENT OUTER MEMBRANE RECEPTOR"/>
    <property type="match status" value="1"/>
</dbReference>
<evidence type="ECO:0000256" key="5">
    <source>
        <dbReference type="ARBA" id="ARBA00023136"/>
    </source>
</evidence>
<keyword evidence="3" id="KW-1134">Transmembrane beta strand</keyword>
<dbReference type="PANTHER" id="PTHR30069:SF49">
    <property type="entry name" value="OUTER MEMBRANE PROTEIN C"/>
    <property type="match status" value="1"/>
</dbReference>
<comment type="subcellular location">
    <subcellularLocation>
        <location evidence="1">Cell outer membrane</location>
        <topology evidence="1">Multi-pass membrane protein</topology>
    </subcellularLocation>
</comment>
<keyword evidence="10" id="KW-1185">Reference proteome</keyword>
<keyword evidence="4" id="KW-0812">Transmembrane</keyword>